<keyword evidence="8" id="KW-0464">Manganese</keyword>
<dbReference type="PATRIC" id="fig|70996.4.peg.3725"/>
<dbReference type="NCBIfam" id="NF002073">
    <property type="entry name" value="PRK00913.1-2"/>
    <property type="match status" value="1"/>
</dbReference>
<dbReference type="PRINTS" id="PR00481">
    <property type="entry name" value="LAMNOPPTDASE"/>
</dbReference>
<keyword evidence="4 8" id="KW-0031">Aminopeptidase</keyword>
<dbReference type="Pfam" id="PF00883">
    <property type="entry name" value="Peptidase_M17"/>
    <property type="match status" value="1"/>
</dbReference>
<dbReference type="InterPro" id="IPR008283">
    <property type="entry name" value="Peptidase_M17_N"/>
</dbReference>
<protein>
    <recommendedName>
        <fullName evidence="8">Probable cytosol aminopeptidase</fullName>
        <ecNumber evidence="8">3.4.11.1</ecNumber>
    </recommendedName>
    <alternativeName>
        <fullName evidence="8">Leucine aminopeptidase</fullName>
        <shortName evidence="8">LAP</shortName>
        <ecNumber evidence="8">3.4.11.10</ecNumber>
    </alternativeName>
    <alternativeName>
        <fullName evidence="8">Leucyl aminopeptidase</fullName>
    </alternativeName>
</protein>
<dbReference type="InterPro" id="IPR043472">
    <property type="entry name" value="Macro_dom-like"/>
</dbReference>
<feature type="binding site" evidence="8">
    <location>
        <position position="260"/>
    </location>
    <ligand>
        <name>Mn(2+)</name>
        <dbReference type="ChEBI" id="CHEBI:29035"/>
        <label>2</label>
    </ligand>
</feature>
<evidence type="ECO:0000259" key="9">
    <source>
        <dbReference type="PROSITE" id="PS00631"/>
    </source>
</evidence>
<comment type="caution">
    <text evidence="10">The sequence shown here is derived from an EMBL/GenBank/DDBJ whole genome shotgun (WGS) entry which is preliminary data.</text>
</comment>
<evidence type="ECO:0000256" key="7">
    <source>
        <dbReference type="ARBA" id="ARBA00049972"/>
    </source>
</evidence>
<dbReference type="RefSeq" id="WP_054535342.1">
    <property type="nucleotide sequence ID" value="NZ_LGKP01000022.1"/>
</dbReference>
<dbReference type="GO" id="GO:0005737">
    <property type="term" value="C:cytoplasm"/>
    <property type="evidence" value="ECO:0007669"/>
    <property type="project" value="UniProtKB-SubCell"/>
</dbReference>
<dbReference type="CDD" id="cd00433">
    <property type="entry name" value="Peptidase_M17"/>
    <property type="match status" value="1"/>
</dbReference>
<dbReference type="InterPro" id="IPR011356">
    <property type="entry name" value="Leucine_aapep/pepB"/>
</dbReference>
<dbReference type="Gene3D" id="3.40.630.10">
    <property type="entry name" value="Zn peptidases"/>
    <property type="match status" value="1"/>
</dbReference>
<dbReference type="EC" id="3.4.11.1" evidence="8"/>
<proteinExistence type="inferred from homology"/>
<feature type="active site" evidence="8">
    <location>
        <position position="346"/>
    </location>
</feature>
<comment type="subcellular location">
    <subcellularLocation>
        <location evidence="8">Cytoplasm</location>
    </subcellularLocation>
</comment>
<feature type="binding site" evidence="8">
    <location>
        <position position="265"/>
    </location>
    <ligand>
        <name>Mn(2+)</name>
        <dbReference type="ChEBI" id="CHEBI:29035"/>
        <label>2</label>
    </ligand>
</feature>
<evidence type="ECO:0000256" key="2">
    <source>
        <dbReference type="ARBA" id="ARBA00000967"/>
    </source>
</evidence>
<dbReference type="EC" id="3.4.11.10" evidence="8"/>
<dbReference type="EMBL" id="LGKP01000022">
    <property type="protein sequence ID" value="KPL86223.1"/>
    <property type="molecule type" value="Genomic_DNA"/>
</dbReference>
<dbReference type="STRING" id="70996.SE18_15390"/>
<comment type="cofactor">
    <cofactor evidence="8">
        <name>Mn(2+)</name>
        <dbReference type="ChEBI" id="CHEBI:29035"/>
    </cofactor>
    <text evidence="8">Binds 2 manganese ions per subunit.</text>
</comment>
<dbReference type="AlphaFoldDB" id="A0A0P6YAA2"/>
<evidence type="ECO:0000256" key="1">
    <source>
        <dbReference type="ARBA" id="ARBA00000135"/>
    </source>
</evidence>
<feature type="binding site" evidence="8">
    <location>
        <position position="342"/>
    </location>
    <ligand>
        <name>Mn(2+)</name>
        <dbReference type="ChEBI" id="CHEBI:29035"/>
        <label>1</label>
    </ligand>
</feature>
<evidence type="ECO:0000256" key="5">
    <source>
        <dbReference type="ARBA" id="ARBA00022670"/>
    </source>
</evidence>
<evidence type="ECO:0000313" key="10">
    <source>
        <dbReference type="EMBL" id="KPL86223.1"/>
    </source>
</evidence>
<keyword evidence="8" id="KW-0479">Metal-binding</keyword>
<dbReference type="GO" id="GO:0006508">
    <property type="term" value="P:proteolysis"/>
    <property type="evidence" value="ECO:0007669"/>
    <property type="project" value="UniProtKB-KW"/>
</dbReference>
<reference evidence="10 11" key="1">
    <citation type="submission" date="2015-07" db="EMBL/GenBank/DDBJ databases">
        <title>Whole genome sequence of Herpetosiphon geysericola DSM 7119.</title>
        <authorList>
            <person name="Hemp J."/>
            <person name="Ward L.M."/>
            <person name="Pace L.A."/>
            <person name="Fischer W.W."/>
        </authorList>
    </citation>
    <scope>NUCLEOTIDE SEQUENCE [LARGE SCALE GENOMIC DNA]</scope>
    <source>
        <strain evidence="10 11">DSM 7119</strain>
    </source>
</reference>
<dbReference type="OrthoDB" id="9809354at2"/>
<feature type="domain" description="Cytosol aminopeptidase" evidence="9">
    <location>
        <begin position="340"/>
        <end position="347"/>
    </location>
</feature>
<keyword evidence="5 8" id="KW-0645">Protease</keyword>
<feature type="binding site" evidence="8">
    <location>
        <position position="283"/>
    </location>
    <ligand>
        <name>Mn(2+)</name>
        <dbReference type="ChEBI" id="CHEBI:29035"/>
        <label>2</label>
    </ligand>
</feature>
<keyword evidence="8" id="KW-0963">Cytoplasm</keyword>
<comment type="similarity">
    <text evidence="3 8">Belongs to the peptidase M17 family.</text>
</comment>
<dbReference type="NCBIfam" id="NF002074">
    <property type="entry name" value="PRK00913.1-4"/>
    <property type="match status" value="1"/>
</dbReference>
<keyword evidence="6 8" id="KW-0378">Hydrolase</keyword>
<dbReference type="GO" id="GO:0030145">
    <property type="term" value="F:manganese ion binding"/>
    <property type="evidence" value="ECO:0007669"/>
    <property type="project" value="UniProtKB-UniRule"/>
</dbReference>
<feature type="binding site" evidence="8">
    <location>
        <position position="265"/>
    </location>
    <ligand>
        <name>Mn(2+)</name>
        <dbReference type="ChEBI" id="CHEBI:29035"/>
        <label>1</label>
    </ligand>
</feature>
<dbReference type="PANTHER" id="PTHR11963">
    <property type="entry name" value="LEUCINE AMINOPEPTIDASE-RELATED"/>
    <property type="match status" value="1"/>
</dbReference>
<feature type="active site" evidence="8">
    <location>
        <position position="272"/>
    </location>
</feature>
<dbReference type="PROSITE" id="PS00631">
    <property type="entry name" value="CYTOSOL_AP"/>
    <property type="match status" value="1"/>
</dbReference>
<dbReference type="NCBIfam" id="NF002083">
    <property type="entry name" value="PRK00913.3-5"/>
    <property type="match status" value="1"/>
</dbReference>
<dbReference type="Proteomes" id="UP000050277">
    <property type="component" value="Unassembled WGS sequence"/>
</dbReference>
<dbReference type="SUPFAM" id="SSF53187">
    <property type="entry name" value="Zn-dependent exopeptidases"/>
    <property type="match status" value="1"/>
</dbReference>
<dbReference type="GO" id="GO:0070006">
    <property type="term" value="F:metalloaminopeptidase activity"/>
    <property type="evidence" value="ECO:0007669"/>
    <property type="project" value="InterPro"/>
</dbReference>
<evidence type="ECO:0000256" key="8">
    <source>
        <dbReference type="HAMAP-Rule" id="MF_00181"/>
    </source>
</evidence>
<dbReference type="Gene3D" id="3.40.220.10">
    <property type="entry name" value="Leucine Aminopeptidase, subunit E, domain 1"/>
    <property type="match status" value="1"/>
</dbReference>
<comment type="function">
    <text evidence="7 8">Presumably involved in the processing and regular turnover of intracellular proteins. Catalyzes the removal of unsubstituted N-terminal amino acids from various peptides.</text>
</comment>
<comment type="catalytic activity">
    <reaction evidence="2 8">
        <text>Release of an N-terminal amino acid, preferentially leucine, but not glutamic or aspartic acids.</text>
        <dbReference type="EC" id="3.4.11.10"/>
    </reaction>
</comment>
<feature type="binding site" evidence="8">
    <location>
        <position position="344"/>
    </location>
    <ligand>
        <name>Mn(2+)</name>
        <dbReference type="ChEBI" id="CHEBI:29035"/>
        <label>2</label>
    </ligand>
</feature>
<dbReference type="InterPro" id="IPR023042">
    <property type="entry name" value="Peptidase_M17_leu_NH2_pept"/>
</dbReference>
<evidence type="ECO:0000313" key="11">
    <source>
        <dbReference type="Proteomes" id="UP000050277"/>
    </source>
</evidence>
<dbReference type="InterPro" id="IPR000819">
    <property type="entry name" value="Peptidase_M17_C"/>
</dbReference>
<dbReference type="Pfam" id="PF02789">
    <property type="entry name" value="Peptidase_M17_N"/>
    <property type="match status" value="1"/>
</dbReference>
<name>A0A0P6YAA2_9CHLR</name>
<evidence type="ECO:0000256" key="4">
    <source>
        <dbReference type="ARBA" id="ARBA00022438"/>
    </source>
</evidence>
<dbReference type="PANTHER" id="PTHR11963:SF23">
    <property type="entry name" value="CYTOSOL AMINOPEPTIDASE"/>
    <property type="match status" value="1"/>
</dbReference>
<dbReference type="SUPFAM" id="SSF52949">
    <property type="entry name" value="Macro domain-like"/>
    <property type="match status" value="1"/>
</dbReference>
<feature type="binding site" evidence="8">
    <location>
        <position position="344"/>
    </location>
    <ligand>
        <name>Mn(2+)</name>
        <dbReference type="ChEBI" id="CHEBI:29035"/>
        <label>1</label>
    </ligand>
</feature>
<evidence type="ECO:0000256" key="6">
    <source>
        <dbReference type="ARBA" id="ARBA00022801"/>
    </source>
</evidence>
<accession>A0A0P6YAA2</accession>
<keyword evidence="11" id="KW-1185">Reference proteome</keyword>
<sequence>MQIRVVQGAVAQQADAIVVVGTWANEELPASVAGFIEASDWSGKYKKTTVLYLGAQATGNPTFASRRVLLVGLGKRELWNAERARVIGAILAQRIRDLGLTSYSLPLLGSEVLGVSRTAEALSEGALLGAYRFDGFKTLPDDFVPSVALEQVTLVAEAELEAAEFGAQWGIALAHGVNLARDLGNNPPIVATPTYLAEASKTIAREYGMTCLVLDHEQQQELGMGALIGVAKGAAEPAKFIVLEHGQAEPGKPTICLVGKGITFDTGGISIKPADNMDKMKMDMQGAGAVIGTMEAVGRLKLPIHVVALVAATENMPGSNAYKPGDILKAMNGVTIEVLNTDAEGRLVLADALSYAQKYNPAAIIDLATLTGACVVALGSYAAGAMTNNQALLQRVQQAAEGSGDRVWELPLWDEYRRQVRSDVADIKNTGGRNGGAITAGAFLSHFVADYPWVHLDIAGVAWTEDQPKEYNPKGATGYGVRLLTELLREWSGVSL</sequence>
<comment type="catalytic activity">
    <reaction evidence="1 8">
        <text>Release of an N-terminal amino acid, Xaa-|-Yaa-, in which Xaa is preferably Leu, but may be other amino acids including Pro although not Arg or Lys, and Yaa may be Pro. Amino acid amides and methyl esters are also readily hydrolyzed, but rates on arylamides are exceedingly low.</text>
        <dbReference type="EC" id="3.4.11.1"/>
    </reaction>
</comment>
<gene>
    <name evidence="8" type="primary">pepA</name>
    <name evidence="10" type="ORF">SE18_15390</name>
</gene>
<dbReference type="HAMAP" id="MF_00181">
    <property type="entry name" value="Cytosol_peptidase_M17"/>
    <property type="match status" value="1"/>
</dbReference>
<organism evidence="10 11">
    <name type="scientific">Herpetosiphon geysericola</name>
    <dbReference type="NCBI Taxonomy" id="70996"/>
    <lineage>
        <taxon>Bacteria</taxon>
        <taxon>Bacillati</taxon>
        <taxon>Chloroflexota</taxon>
        <taxon>Chloroflexia</taxon>
        <taxon>Herpetosiphonales</taxon>
        <taxon>Herpetosiphonaceae</taxon>
        <taxon>Herpetosiphon</taxon>
    </lineage>
</organism>
<evidence type="ECO:0000256" key="3">
    <source>
        <dbReference type="ARBA" id="ARBA00009528"/>
    </source>
</evidence>